<dbReference type="GO" id="GO:0016747">
    <property type="term" value="F:acyltransferase activity, transferring groups other than amino-acyl groups"/>
    <property type="evidence" value="ECO:0007669"/>
    <property type="project" value="InterPro"/>
</dbReference>
<dbReference type="InterPro" id="IPR016181">
    <property type="entry name" value="Acyl_CoA_acyltransferase"/>
</dbReference>
<reference evidence="2" key="4">
    <citation type="submission" date="2023-08" db="EMBL/GenBank/DDBJ databases">
        <authorList>
            <person name="Guima S.E.S."/>
            <person name="Martins L.F."/>
            <person name="Silva A.M."/>
            <person name="Setubal J.C."/>
        </authorList>
    </citation>
    <scope>NUCLEOTIDE SEQUENCE</scope>
    <source>
        <strain evidence="2">ZC4RG45</strain>
    </source>
</reference>
<evidence type="ECO:0000259" key="1">
    <source>
        <dbReference type="PROSITE" id="PS51186"/>
    </source>
</evidence>
<dbReference type="AlphaFoldDB" id="A0A2W4KUM0"/>
<dbReference type="CDD" id="cd04301">
    <property type="entry name" value="NAT_SF"/>
    <property type="match status" value="1"/>
</dbReference>
<dbReference type="InterPro" id="IPR000182">
    <property type="entry name" value="GNAT_dom"/>
</dbReference>
<comment type="caution">
    <text evidence="3">The sequence shown here is derived from an EMBL/GenBank/DDBJ whole genome shotgun (WGS) entry which is preliminary data.</text>
</comment>
<evidence type="ECO:0000313" key="2">
    <source>
        <dbReference type="EMBL" id="MFO7194015.1"/>
    </source>
</evidence>
<gene>
    <name evidence="2" type="ORF">DIU77_017370</name>
    <name evidence="3" type="ORF">DIU77_20335</name>
</gene>
<proteinExistence type="predicted"/>
<keyword evidence="2" id="KW-0012">Acyltransferase</keyword>
<dbReference type="Proteomes" id="UP000249324">
    <property type="component" value="Unassembled WGS sequence"/>
</dbReference>
<evidence type="ECO:0000313" key="4">
    <source>
        <dbReference type="Proteomes" id="UP000249324"/>
    </source>
</evidence>
<dbReference type="EC" id="2.3.1.-" evidence="2"/>
<dbReference type="EMBL" id="QGUI02000325">
    <property type="protein sequence ID" value="MFO7194015.1"/>
    <property type="molecule type" value="Genomic_DNA"/>
</dbReference>
<dbReference type="STRING" id="1111738.GCA_000427905_02768"/>
<dbReference type="Pfam" id="PF00583">
    <property type="entry name" value="Acetyltransf_1"/>
    <property type="match status" value="1"/>
</dbReference>
<name>A0A2W4KUM0_9PSEU</name>
<dbReference type="EMBL" id="QGUI01001086">
    <property type="protein sequence ID" value="PZM88523.1"/>
    <property type="molecule type" value="Genomic_DNA"/>
</dbReference>
<dbReference type="Gene3D" id="3.40.630.30">
    <property type="match status" value="1"/>
</dbReference>
<dbReference type="SUPFAM" id="SSF55729">
    <property type="entry name" value="Acyl-CoA N-acyltransferases (Nat)"/>
    <property type="match status" value="1"/>
</dbReference>
<feature type="non-terminal residue" evidence="3">
    <location>
        <position position="115"/>
    </location>
</feature>
<keyword evidence="3" id="KW-0808">Transferase</keyword>
<organism evidence="3">
    <name type="scientific">Thermocrispum agreste</name>
    <dbReference type="NCBI Taxonomy" id="37925"/>
    <lineage>
        <taxon>Bacteria</taxon>
        <taxon>Bacillati</taxon>
        <taxon>Actinomycetota</taxon>
        <taxon>Actinomycetes</taxon>
        <taxon>Pseudonocardiales</taxon>
        <taxon>Pseudonocardiaceae</taxon>
        <taxon>Thermocrispum</taxon>
    </lineage>
</organism>
<reference evidence="2 4" key="3">
    <citation type="journal article" date="2021" name="BMC Genomics">
        <title>Genome-resolved metagenome and metatranscriptome analyses of thermophilic composting reveal key bacterial players and their metabolic interactions.</title>
        <authorList>
            <person name="Braga L.P.P."/>
            <person name="Pereira R.V."/>
            <person name="Martins L.F."/>
            <person name="Moura L.M.S."/>
            <person name="Sanchez F.B."/>
            <person name="Patane J.S.L."/>
            <person name="da Silva A.M."/>
            <person name="Setubal J.C."/>
        </authorList>
    </citation>
    <scope>NUCLEOTIDE SEQUENCE [LARGE SCALE GENOMIC DNA]</scope>
    <source>
        <strain evidence="2">ZC4RG45</strain>
    </source>
</reference>
<feature type="domain" description="N-acetyltransferase" evidence="1">
    <location>
        <begin position="4"/>
        <end position="115"/>
    </location>
</feature>
<accession>A0A2W4KUM0</accession>
<evidence type="ECO:0000313" key="3">
    <source>
        <dbReference type="EMBL" id="PZM88523.1"/>
    </source>
</evidence>
<sequence length="115" mass="12561">MSDLLVRPARPEEYERIGELRVRAYIEGGVIEPDLPYVQHLREVAEQAKTADVLVATDAEDKVVGTVVVAQPPSPEAEIAKPGELEFRMLATDPEAKGRGVGQTLVDAVLEQARE</sequence>
<protein>
    <submittedName>
        <fullName evidence="3">GNAT family N-acetyltransferase</fullName>
        <ecNumber evidence="2">2.3.1.-</ecNumber>
    </submittedName>
</protein>
<reference evidence="3" key="2">
    <citation type="submission" date="2018-05" db="EMBL/GenBank/DDBJ databases">
        <authorList>
            <person name="Lanie J.A."/>
            <person name="Ng W.-L."/>
            <person name="Kazmierczak K.M."/>
            <person name="Andrzejewski T.M."/>
            <person name="Davidsen T.M."/>
            <person name="Wayne K.J."/>
            <person name="Tettelin H."/>
            <person name="Glass J.I."/>
            <person name="Rusch D."/>
            <person name="Podicherti R."/>
            <person name="Tsui H.-C.T."/>
            <person name="Winkler M.E."/>
        </authorList>
    </citation>
    <scope>NUCLEOTIDE SEQUENCE</scope>
    <source>
        <strain evidence="3">ZC4RG45</strain>
    </source>
</reference>
<dbReference type="PROSITE" id="PS51186">
    <property type="entry name" value="GNAT"/>
    <property type="match status" value="1"/>
</dbReference>
<reference evidence="2" key="1">
    <citation type="submission" date="2018-05" db="EMBL/GenBank/DDBJ databases">
        <authorList>
            <person name="Moura L."/>
            <person name="Setubal J.C."/>
        </authorList>
    </citation>
    <scope>NUCLEOTIDE SEQUENCE</scope>
    <source>
        <strain evidence="2">ZC4RG45</strain>
    </source>
</reference>